<keyword evidence="69" id="KW-1185">Reference proteome</keyword>
<comment type="catalytic activity">
    <reaction evidence="40">
        <text>dodecanoyl-[ACP] + malonyl-[ACP] + H(+) = 3-oxotetradecanoyl-[ACP] + holo-[ACP] + CO2</text>
        <dbReference type="Rhea" id="RHEA:41884"/>
        <dbReference type="Rhea" id="RHEA-COMP:9623"/>
        <dbReference type="Rhea" id="RHEA-COMP:9644"/>
        <dbReference type="Rhea" id="RHEA-COMP:9645"/>
        <dbReference type="Rhea" id="RHEA-COMP:9685"/>
        <dbReference type="ChEBI" id="CHEBI:15378"/>
        <dbReference type="ChEBI" id="CHEBI:16526"/>
        <dbReference type="ChEBI" id="CHEBI:64479"/>
        <dbReference type="ChEBI" id="CHEBI:65264"/>
        <dbReference type="ChEBI" id="CHEBI:78449"/>
        <dbReference type="ChEBI" id="CHEBI:78473"/>
    </reaction>
    <physiologicalReaction direction="left-to-right" evidence="40">
        <dbReference type="Rhea" id="RHEA:41885"/>
    </physiologicalReaction>
</comment>
<dbReference type="Gene3D" id="3.40.50.720">
    <property type="entry name" value="NAD(P)-binding Rossmann-like Domain"/>
    <property type="match status" value="1"/>
</dbReference>
<dbReference type="SMART" id="SM00829">
    <property type="entry name" value="PKS_ER"/>
    <property type="match status" value="1"/>
</dbReference>
<dbReference type="GO" id="GO:0141148">
    <property type="term" value="F:enoyl-[acyl-carrier-protein] reductase (NADPH) activity"/>
    <property type="evidence" value="ECO:0007669"/>
    <property type="project" value="UniProtKB-EC"/>
</dbReference>
<comment type="catalytic activity">
    <reaction evidence="47">
        <text>tetradecanoyl-[ACP] + H2O = tetradecanoate + holo-[ACP] + H(+)</text>
        <dbReference type="Rhea" id="RHEA:30123"/>
        <dbReference type="Rhea" id="RHEA-COMP:9648"/>
        <dbReference type="Rhea" id="RHEA-COMP:9685"/>
        <dbReference type="ChEBI" id="CHEBI:15377"/>
        <dbReference type="ChEBI" id="CHEBI:15378"/>
        <dbReference type="ChEBI" id="CHEBI:30807"/>
        <dbReference type="ChEBI" id="CHEBI:64479"/>
        <dbReference type="ChEBI" id="CHEBI:78477"/>
        <dbReference type="EC" id="3.1.2.14"/>
    </reaction>
    <physiologicalReaction direction="left-to-right" evidence="47">
        <dbReference type="Rhea" id="RHEA:30124"/>
    </physiologicalReaction>
</comment>
<dbReference type="Gene3D" id="3.30.70.3290">
    <property type="match status" value="1"/>
</dbReference>
<comment type="catalytic activity">
    <reaction evidence="23">
        <text>(3R)-hydroxyoctanoyl-[ACP] = (2E)-octenoyl-[ACP] + H2O</text>
        <dbReference type="Rhea" id="RHEA:41844"/>
        <dbReference type="Rhea" id="RHEA-COMP:9634"/>
        <dbReference type="Rhea" id="RHEA-COMP:9635"/>
        <dbReference type="ChEBI" id="CHEBI:15377"/>
        <dbReference type="ChEBI" id="CHEBI:78461"/>
        <dbReference type="ChEBI" id="CHEBI:78462"/>
    </reaction>
    <physiologicalReaction direction="left-to-right" evidence="23">
        <dbReference type="Rhea" id="RHEA:41845"/>
    </physiologicalReaction>
</comment>
<proteinExistence type="predicted"/>
<evidence type="ECO:0000256" key="7">
    <source>
        <dbReference type="ARBA" id="ARBA00018769"/>
    </source>
</evidence>
<evidence type="ECO:0000256" key="33">
    <source>
        <dbReference type="ARBA" id="ARBA00044883"/>
    </source>
</evidence>
<evidence type="ECO:0000256" key="26">
    <source>
        <dbReference type="ARBA" id="ARBA00023388"/>
    </source>
</evidence>
<evidence type="ECO:0000256" key="20">
    <source>
        <dbReference type="ARBA" id="ARBA00023098"/>
    </source>
</evidence>
<evidence type="ECO:0000256" key="17">
    <source>
        <dbReference type="ARBA" id="ARBA00022990"/>
    </source>
</evidence>
<dbReference type="InterPro" id="IPR016039">
    <property type="entry name" value="Thiolase-like"/>
</dbReference>
<dbReference type="InterPro" id="IPR036736">
    <property type="entry name" value="ACP-like_sf"/>
</dbReference>
<dbReference type="InterPro" id="IPR029063">
    <property type="entry name" value="SAM-dependent_MTases_sf"/>
</dbReference>
<evidence type="ECO:0000256" key="45">
    <source>
        <dbReference type="ARBA" id="ARBA00048051"/>
    </source>
</evidence>
<evidence type="ECO:0000259" key="66">
    <source>
        <dbReference type="PROSITE" id="PS52004"/>
    </source>
</evidence>
<evidence type="ECO:0000256" key="5">
    <source>
        <dbReference type="ARBA" id="ARBA00012948"/>
    </source>
</evidence>
<evidence type="ECO:0000256" key="43">
    <source>
        <dbReference type="ARBA" id="ARBA00047953"/>
    </source>
</evidence>
<evidence type="ECO:0000256" key="58">
    <source>
        <dbReference type="ARBA" id="ARBA00049263"/>
    </source>
</evidence>
<evidence type="ECO:0000256" key="59">
    <source>
        <dbReference type="ARBA" id="ARBA00049414"/>
    </source>
</evidence>
<evidence type="ECO:0000256" key="48">
    <source>
        <dbReference type="ARBA" id="ARBA00048420"/>
    </source>
</evidence>
<comment type="catalytic activity">
    <reaction evidence="56">
        <text>decanoyl-[ACP] + malonyl-[ACP] + H(+) = 3-oxododecanoyl-[ACP] + holo-[ACP] + CO2</text>
        <dbReference type="Rhea" id="RHEA:41868"/>
        <dbReference type="Rhea" id="RHEA-COMP:9623"/>
        <dbReference type="Rhea" id="RHEA-COMP:9640"/>
        <dbReference type="Rhea" id="RHEA-COMP:9641"/>
        <dbReference type="Rhea" id="RHEA-COMP:9685"/>
        <dbReference type="ChEBI" id="CHEBI:15378"/>
        <dbReference type="ChEBI" id="CHEBI:16526"/>
        <dbReference type="ChEBI" id="CHEBI:64479"/>
        <dbReference type="ChEBI" id="CHEBI:78449"/>
        <dbReference type="ChEBI" id="CHEBI:78468"/>
        <dbReference type="ChEBI" id="CHEBI:78469"/>
    </reaction>
    <physiologicalReaction direction="left-to-right" evidence="56">
        <dbReference type="Rhea" id="RHEA:41869"/>
    </physiologicalReaction>
</comment>
<dbReference type="SMART" id="SM00822">
    <property type="entry name" value="PKS_KR"/>
    <property type="match status" value="1"/>
</dbReference>
<comment type="catalytic activity">
    <reaction evidence="48">
        <text>(2E)-octenoyl-[ACP] + NADPH + H(+) = octanoyl-[ACP] + NADP(+)</text>
        <dbReference type="Rhea" id="RHEA:41848"/>
        <dbReference type="Rhea" id="RHEA-COMP:9635"/>
        <dbReference type="Rhea" id="RHEA-COMP:9636"/>
        <dbReference type="ChEBI" id="CHEBI:15378"/>
        <dbReference type="ChEBI" id="CHEBI:57783"/>
        <dbReference type="ChEBI" id="CHEBI:58349"/>
        <dbReference type="ChEBI" id="CHEBI:78462"/>
        <dbReference type="ChEBI" id="CHEBI:78463"/>
    </reaction>
    <physiologicalReaction direction="left-to-right" evidence="48">
        <dbReference type="Rhea" id="RHEA:41849"/>
    </physiologicalReaction>
</comment>
<evidence type="ECO:0000256" key="35">
    <source>
        <dbReference type="ARBA" id="ARBA00047394"/>
    </source>
</evidence>
<evidence type="ECO:0000256" key="12">
    <source>
        <dbReference type="ARBA" id="ARBA00022799"/>
    </source>
</evidence>
<keyword evidence="22" id="KW-0511">Multifunctional enzyme</keyword>
<evidence type="ECO:0000256" key="34">
    <source>
        <dbReference type="ARBA" id="ARBA00047300"/>
    </source>
</evidence>
<dbReference type="Gene3D" id="3.40.366.10">
    <property type="entry name" value="Malonyl-Coenzyme A Acyl Carrier Protein, domain 2"/>
    <property type="match status" value="1"/>
</dbReference>
<reference evidence="68" key="1">
    <citation type="journal article" date="2020" name="bioRxiv">
        <title>Chromosome-level reference genome of the European wasp spider Argiope bruennichi: a resource for studies on range expansion and evolutionary adaptation.</title>
        <authorList>
            <person name="Sheffer M.M."/>
            <person name="Hoppe A."/>
            <person name="Krehenwinkel H."/>
            <person name="Uhl G."/>
            <person name="Kuss A.W."/>
            <person name="Jensen L."/>
            <person name="Jensen C."/>
            <person name="Gillespie R.G."/>
            <person name="Hoff K.J."/>
            <person name="Prost S."/>
        </authorList>
    </citation>
    <scope>NUCLEOTIDE SEQUENCE</scope>
</reference>
<dbReference type="Gene3D" id="1.10.1200.10">
    <property type="entry name" value="ACP-like"/>
    <property type="match status" value="1"/>
</dbReference>
<keyword evidence="13" id="KW-0378">Hydrolase</keyword>
<evidence type="ECO:0000256" key="36">
    <source>
        <dbReference type="ARBA" id="ARBA00047400"/>
    </source>
</evidence>
<keyword evidence="11" id="KW-0808">Transferase</keyword>
<evidence type="ECO:0000313" key="68">
    <source>
        <dbReference type="EMBL" id="KAF8774577.1"/>
    </source>
</evidence>
<dbReference type="EC" id="2.3.1.85" evidence="4"/>
<comment type="catalytic activity">
    <reaction evidence="45">
        <text>hexadecanoyl-[ACP] + malonyl-[ACP] + H(+) = 3-oxooctadecanoyl-[ACP] + holo-[ACP] + CO2</text>
        <dbReference type="Rhea" id="RHEA:41916"/>
        <dbReference type="Rhea" id="RHEA-COMP:9623"/>
        <dbReference type="Rhea" id="RHEA-COMP:9652"/>
        <dbReference type="Rhea" id="RHEA-COMP:9653"/>
        <dbReference type="Rhea" id="RHEA-COMP:9685"/>
        <dbReference type="ChEBI" id="CHEBI:15378"/>
        <dbReference type="ChEBI" id="CHEBI:16526"/>
        <dbReference type="ChEBI" id="CHEBI:64479"/>
        <dbReference type="ChEBI" id="CHEBI:78449"/>
        <dbReference type="ChEBI" id="CHEBI:78483"/>
        <dbReference type="ChEBI" id="CHEBI:78487"/>
    </reaction>
    <physiologicalReaction direction="left-to-right" evidence="45">
        <dbReference type="Rhea" id="RHEA:41917"/>
    </physiologicalReaction>
</comment>
<dbReference type="SUPFAM" id="SSF53474">
    <property type="entry name" value="alpha/beta-Hydrolases"/>
    <property type="match status" value="1"/>
</dbReference>
<accession>A0A8T0EKZ7</accession>
<evidence type="ECO:0000256" key="42">
    <source>
        <dbReference type="ARBA" id="ARBA00047897"/>
    </source>
</evidence>
<dbReference type="InterPro" id="IPR014043">
    <property type="entry name" value="Acyl_transferase_dom"/>
</dbReference>
<dbReference type="InterPro" id="IPR018201">
    <property type="entry name" value="Ketoacyl_synth_AS"/>
</dbReference>
<evidence type="ECO:0000256" key="18">
    <source>
        <dbReference type="ARBA" id="ARBA00023002"/>
    </source>
</evidence>
<dbReference type="PROSITE" id="PS52019">
    <property type="entry name" value="PKS_MFAS_DH"/>
    <property type="match status" value="1"/>
</dbReference>
<evidence type="ECO:0000256" key="8">
    <source>
        <dbReference type="ARBA" id="ARBA00022450"/>
    </source>
</evidence>
<keyword evidence="12" id="KW-0702">S-nitrosylation</keyword>
<dbReference type="InterPro" id="IPR009081">
    <property type="entry name" value="PP-bd_ACP"/>
</dbReference>
<comment type="catalytic activity">
    <reaction evidence="55">
        <text>(2E)-octadecenoyl-[ACP] + NADPH + H(+) = octadecanoyl-[ACP] + NADP(+)</text>
        <dbReference type="Rhea" id="RHEA:41928"/>
        <dbReference type="Rhea" id="RHEA-COMP:9655"/>
        <dbReference type="Rhea" id="RHEA-COMP:9656"/>
        <dbReference type="ChEBI" id="CHEBI:15378"/>
        <dbReference type="ChEBI" id="CHEBI:57783"/>
        <dbReference type="ChEBI" id="CHEBI:58349"/>
        <dbReference type="ChEBI" id="CHEBI:78489"/>
        <dbReference type="ChEBI" id="CHEBI:78495"/>
    </reaction>
    <physiologicalReaction direction="left-to-right" evidence="55">
        <dbReference type="Rhea" id="RHEA:41929"/>
    </physiologicalReaction>
</comment>
<evidence type="ECO:0000256" key="11">
    <source>
        <dbReference type="ARBA" id="ARBA00022679"/>
    </source>
</evidence>
<feature type="region of interest" description="N-terminal hotdog fold" evidence="64">
    <location>
        <begin position="807"/>
        <end position="920"/>
    </location>
</feature>
<comment type="catalytic activity">
    <reaction evidence="58">
        <text>3-oxododecanoyl-[ACP] + NADPH + H(+) = (3R)-hydroxydodecanoyl-[ACP] + NADP(+)</text>
        <dbReference type="Rhea" id="RHEA:41872"/>
        <dbReference type="Rhea" id="RHEA-COMP:9641"/>
        <dbReference type="Rhea" id="RHEA-COMP:9642"/>
        <dbReference type="ChEBI" id="CHEBI:15378"/>
        <dbReference type="ChEBI" id="CHEBI:57783"/>
        <dbReference type="ChEBI" id="CHEBI:58349"/>
        <dbReference type="ChEBI" id="CHEBI:78469"/>
        <dbReference type="ChEBI" id="CHEBI:78470"/>
    </reaction>
    <physiologicalReaction direction="left-to-right" evidence="58">
        <dbReference type="Rhea" id="RHEA:41873"/>
    </physiologicalReaction>
</comment>
<dbReference type="EC" id="1.3.1.39" evidence="2"/>
<evidence type="ECO:0000256" key="24">
    <source>
        <dbReference type="ARBA" id="ARBA00023351"/>
    </source>
</evidence>
<dbReference type="Gene3D" id="3.40.50.150">
    <property type="entry name" value="Vaccinia Virus protein VP39"/>
    <property type="match status" value="1"/>
</dbReference>
<dbReference type="InterPro" id="IPR001227">
    <property type="entry name" value="Ac_transferase_dom_sf"/>
</dbReference>
<evidence type="ECO:0000259" key="65">
    <source>
        <dbReference type="PROSITE" id="PS50075"/>
    </source>
</evidence>
<evidence type="ECO:0000256" key="13">
    <source>
        <dbReference type="ARBA" id="ARBA00022801"/>
    </source>
</evidence>
<dbReference type="PANTHER" id="PTHR43775:SF7">
    <property type="entry name" value="FATTY ACID SYNTHASE"/>
    <property type="match status" value="1"/>
</dbReference>
<dbReference type="PANTHER" id="PTHR43775">
    <property type="entry name" value="FATTY ACID SYNTHASE"/>
    <property type="match status" value="1"/>
</dbReference>
<comment type="catalytic activity">
    <reaction evidence="50">
        <text>3-oxohexanoyl-[ACP] + NADPH + H(+) = (3R)-hydroxyhexanoyl-[ACP] + NADP(+)</text>
        <dbReference type="Rhea" id="RHEA:41824"/>
        <dbReference type="Rhea" id="RHEA-COMP:9629"/>
        <dbReference type="Rhea" id="RHEA-COMP:9630"/>
        <dbReference type="ChEBI" id="CHEBI:15378"/>
        <dbReference type="ChEBI" id="CHEBI:57783"/>
        <dbReference type="ChEBI" id="CHEBI:58349"/>
        <dbReference type="ChEBI" id="CHEBI:78456"/>
        <dbReference type="ChEBI" id="CHEBI:78457"/>
    </reaction>
    <physiologicalReaction direction="left-to-right" evidence="50">
        <dbReference type="Rhea" id="RHEA:41825"/>
    </physiologicalReaction>
</comment>
<keyword evidence="9" id="KW-0444">Lipid biosynthesis</keyword>
<evidence type="ECO:0000256" key="52">
    <source>
        <dbReference type="ARBA" id="ARBA00048691"/>
    </source>
</evidence>
<evidence type="ECO:0000256" key="30">
    <source>
        <dbReference type="ARBA" id="ARBA00023401"/>
    </source>
</evidence>
<keyword evidence="15" id="KW-0521">NADP</keyword>
<comment type="catalytic activity">
    <reaction evidence="27">
        <text>a (3R)-hydroxyacyl-[ACP] = a (2E)-enoyl-[ACP] + H2O</text>
        <dbReference type="Rhea" id="RHEA:13097"/>
        <dbReference type="Rhea" id="RHEA-COMP:9925"/>
        <dbReference type="Rhea" id="RHEA-COMP:9945"/>
        <dbReference type="ChEBI" id="CHEBI:15377"/>
        <dbReference type="ChEBI" id="CHEBI:78784"/>
        <dbReference type="ChEBI" id="CHEBI:78827"/>
        <dbReference type="EC" id="4.2.1.59"/>
    </reaction>
    <physiologicalReaction direction="left-to-right" evidence="27">
        <dbReference type="Rhea" id="RHEA:13098"/>
    </physiologicalReaction>
</comment>
<evidence type="ECO:0000256" key="21">
    <source>
        <dbReference type="ARBA" id="ARBA00023160"/>
    </source>
</evidence>
<evidence type="ECO:0000256" key="2">
    <source>
        <dbReference type="ARBA" id="ARBA00012004"/>
    </source>
</evidence>
<dbReference type="InterPro" id="IPR057326">
    <property type="entry name" value="KR_dom"/>
</dbReference>
<dbReference type="SUPFAM" id="SSF53901">
    <property type="entry name" value="Thiolase-like"/>
    <property type="match status" value="1"/>
</dbReference>
<dbReference type="Pfam" id="PF00698">
    <property type="entry name" value="Acyl_transf_1"/>
    <property type="match status" value="1"/>
</dbReference>
<comment type="catalytic activity">
    <reaction evidence="46">
        <text>(2E)-dodecenoyl-[ACP] + NADPH + H(+) = dodecanoyl-[ACP] + NADP(+)</text>
        <dbReference type="Rhea" id="RHEA:41880"/>
        <dbReference type="Rhea" id="RHEA-COMP:9643"/>
        <dbReference type="Rhea" id="RHEA-COMP:9644"/>
        <dbReference type="ChEBI" id="CHEBI:15378"/>
        <dbReference type="ChEBI" id="CHEBI:57783"/>
        <dbReference type="ChEBI" id="CHEBI:58349"/>
        <dbReference type="ChEBI" id="CHEBI:65264"/>
        <dbReference type="ChEBI" id="CHEBI:78472"/>
    </reaction>
    <physiologicalReaction direction="left-to-right" evidence="46">
        <dbReference type="Rhea" id="RHEA:41881"/>
    </physiologicalReaction>
</comment>
<dbReference type="InterPro" id="IPR029058">
    <property type="entry name" value="AB_hydrolase_fold"/>
</dbReference>
<dbReference type="InterPro" id="IPR016035">
    <property type="entry name" value="Acyl_Trfase/lysoPLipase"/>
</dbReference>
<dbReference type="GO" id="GO:0006633">
    <property type="term" value="P:fatty acid biosynthetic process"/>
    <property type="evidence" value="ECO:0007669"/>
    <property type="project" value="UniProtKB-KW"/>
</dbReference>
<organism evidence="68 69">
    <name type="scientific">Argiope bruennichi</name>
    <name type="common">Wasp spider</name>
    <name type="synonym">Aranea bruennichi</name>
    <dbReference type="NCBI Taxonomy" id="94029"/>
    <lineage>
        <taxon>Eukaryota</taxon>
        <taxon>Metazoa</taxon>
        <taxon>Ecdysozoa</taxon>
        <taxon>Arthropoda</taxon>
        <taxon>Chelicerata</taxon>
        <taxon>Arachnida</taxon>
        <taxon>Araneae</taxon>
        <taxon>Araneomorphae</taxon>
        <taxon>Entelegynae</taxon>
        <taxon>Araneoidea</taxon>
        <taxon>Araneidae</taxon>
        <taxon>Argiope</taxon>
    </lineage>
</organism>
<evidence type="ECO:0000256" key="39">
    <source>
        <dbReference type="ARBA" id="ARBA00047500"/>
    </source>
</evidence>
<evidence type="ECO:0000256" key="1">
    <source>
        <dbReference type="ARBA" id="ARBA00005189"/>
    </source>
</evidence>
<dbReference type="GO" id="GO:0004312">
    <property type="term" value="F:fatty acid synthase activity"/>
    <property type="evidence" value="ECO:0007669"/>
    <property type="project" value="UniProtKB-EC"/>
</dbReference>
<evidence type="ECO:0000256" key="37">
    <source>
        <dbReference type="ARBA" id="ARBA00047440"/>
    </source>
</evidence>
<dbReference type="InterPro" id="IPR001031">
    <property type="entry name" value="Thioesterase"/>
</dbReference>
<dbReference type="PROSITE" id="PS50075">
    <property type="entry name" value="CARRIER"/>
    <property type="match status" value="1"/>
</dbReference>
<dbReference type="Gene3D" id="3.40.47.10">
    <property type="match status" value="1"/>
</dbReference>
<keyword evidence="21" id="KW-0275">Fatty acid biosynthesis</keyword>
<evidence type="ECO:0000256" key="62">
    <source>
        <dbReference type="ARBA" id="ARBA00049521"/>
    </source>
</evidence>
<dbReference type="SMART" id="SM00827">
    <property type="entry name" value="PKS_AT"/>
    <property type="match status" value="1"/>
</dbReference>
<reference evidence="68" key="2">
    <citation type="submission" date="2020-06" db="EMBL/GenBank/DDBJ databases">
        <authorList>
            <person name="Sheffer M."/>
        </authorList>
    </citation>
    <scope>NUCLEOTIDE SEQUENCE</scope>
</reference>
<comment type="catalytic activity">
    <reaction evidence="43">
        <text>3-oxobutanoyl-[ACP] + NADPH + H(+) = (3R)-hydroxybutanoyl-[ACP] + NADP(+)</text>
        <dbReference type="Rhea" id="RHEA:41804"/>
        <dbReference type="Rhea" id="RHEA-COMP:9625"/>
        <dbReference type="Rhea" id="RHEA-COMP:9626"/>
        <dbReference type="ChEBI" id="CHEBI:15378"/>
        <dbReference type="ChEBI" id="CHEBI:57783"/>
        <dbReference type="ChEBI" id="CHEBI:58349"/>
        <dbReference type="ChEBI" id="CHEBI:78450"/>
        <dbReference type="ChEBI" id="CHEBI:78451"/>
    </reaction>
    <physiologicalReaction direction="left-to-right" evidence="43">
        <dbReference type="Rhea" id="RHEA:41805"/>
    </physiologicalReaction>
</comment>
<comment type="catalytic activity">
    <reaction evidence="52">
        <text>holo-[ACP] + acetyl-CoA = acetyl-[ACP] + CoA</text>
        <dbReference type="Rhea" id="RHEA:41788"/>
        <dbReference type="Rhea" id="RHEA-COMP:9621"/>
        <dbReference type="Rhea" id="RHEA-COMP:9685"/>
        <dbReference type="ChEBI" id="CHEBI:57287"/>
        <dbReference type="ChEBI" id="CHEBI:57288"/>
        <dbReference type="ChEBI" id="CHEBI:64479"/>
        <dbReference type="ChEBI" id="CHEBI:78446"/>
        <dbReference type="EC" id="2.3.1.38"/>
    </reaction>
    <physiologicalReaction direction="left-to-right" evidence="52">
        <dbReference type="Rhea" id="RHEA:41789"/>
    </physiologicalReaction>
</comment>
<dbReference type="GO" id="GO:0004316">
    <property type="term" value="F:3-oxoacyl-[acyl-carrier-protein] reductase (NADPH) activity"/>
    <property type="evidence" value="ECO:0007669"/>
    <property type="project" value="UniProtKB-EC"/>
</dbReference>
<dbReference type="Pfam" id="PF00109">
    <property type="entry name" value="ketoacyl-synt"/>
    <property type="match status" value="1"/>
</dbReference>
<dbReference type="Pfam" id="PF13602">
    <property type="entry name" value="ADH_zinc_N_2"/>
    <property type="match status" value="1"/>
</dbReference>
<dbReference type="CDD" id="cd08954">
    <property type="entry name" value="KR_1_FAS_SDR_x"/>
    <property type="match status" value="1"/>
</dbReference>
<comment type="catalytic activity">
    <reaction evidence="54">
        <text>3-oxotetradecanoyl-[ACP] + NADPH + H(+) = (3R)-hydroxytetradecanoyl-[ACP] + NADP(+)</text>
        <dbReference type="Rhea" id="RHEA:41888"/>
        <dbReference type="Rhea" id="RHEA-COMP:9645"/>
        <dbReference type="Rhea" id="RHEA-COMP:9646"/>
        <dbReference type="ChEBI" id="CHEBI:15378"/>
        <dbReference type="ChEBI" id="CHEBI:57783"/>
        <dbReference type="ChEBI" id="CHEBI:58349"/>
        <dbReference type="ChEBI" id="CHEBI:78473"/>
        <dbReference type="ChEBI" id="CHEBI:78474"/>
    </reaction>
    <physiologicalReaction direction="left-to-right" evidence="54">
        <dbReference type="Rhea" id="RHEA:41889"/>
    </physiologicalReaction>
</comment>
<comment type="catalytic activity">
    <reaction evidence="42">
        <text>(2E)-hexenoyl-[ACP] + NADPH + H(+) = hexanoyl-[ACP] + NADP(+)</text>
        <dbReference type="Rhea" id="RHEA:41832"/>
        <dbReference type="Rhea" id="RHEA-COMP:9631"/>
        <dbReference type="Rhea" id="RHEA-COMP:9632"/>
        <dbReference type="ChEBI" id="CHEBI:15378"/>
        <dbReference type="ChEBI" id="CHEBI:57783"/>
        <dbReference type="ChEBI" id="CHEBI:58349"/>
        <dbReference type="ChEBI" id="CHEBI:78458"/>
        <dbReference type="ChEBI" id="CHEBI:78459"/>
    </reaction>
    <physiologicalReaction direction="left-to-right" evidence="42">
        <dbReference type="Rhea" id="RHEA:41833"/>
    </physiologicalReaction>
</comment>
<comment type="catalytic activity">
    <reaction evidence="25">
        <text>(3R)-hydroxyhexanoyl-[ACP] = (2E)-hexenoyl-[ACP] + H2O</text>
        <dbReference type="Rhea" id="RHEA:41828"/>
        <dbReference type="Rhea" id="RHEA-COMP:9630"/>
        <dbReference type="Rhea" id="RHEA-COMP:9631"/>
        <dbReference type="ChEBI" id="CHEBI:15377"/>
        <dbReference type="ChEBI" id="CHEBI:78457"/>
        <dbReference type="ChEBI" id="CHEBI:78458"/>
    </reaction>
    <physiologicalReaction direction="left-to-right" evidence="25">
        <dbReference type="Rhea" id="RHEA:41829"/>
    </physiologicalReaction>
</comment>
<feature type="domain" description="Ketosynthase family 3 (KS3)" evidence="66">
    <location>
        <begin position="1"/>
        <end position="371"/>
    </location>
</feature>
<dbReference type="Pfam" id="PF21149">
    <property type="entry name" value="FAS_pseudo-KR"/>
    <property type="match status" value="1"/>
</dbReference>
<evidence type="ECO:0000256" key="55">
    <source>
        <dbReference type="ARBA" id="ARBA00049019"/>
    </source>
</evidence>
<evidence type="ECO:0000256" key="3">
    <source>
        <dbReference type="ARBA" id="ARBA00012480"/>
    </source>
</evidence>
<evidence type="ECO:0000256" key="63">
    <source>
        <dbReference type="ARBA" id="ARBA00049533"/>
    </source>
</evidence>
<evidence type="ECO:0000256" key="41">
    <source>
        <dbReference type="ARBA" id="ARBA00047810"/>
    </source>
</evidence>
<comment type="catalytic activity">
    <reaction evidence="34">
        <text>3-oxooctadecanoyl-[ACP] + NADPH + H(+) = (3R)-hydroxyoctadecanoyl-[ACP] + NADP(+)</text>
        <dbReference type="Rhea" id="RHEA:41920"/>
        <dbReference type="Rhea" id="RHEA-COMP:9653"/>
        <dbReference type="Rhea" id="RHEA-COMP:9654"/>
        <dbReference type="ChEBI" id="CHEBI:15378"/>
        <dbReference type="ChEBI" id="CHEBI:57783"/>
        <dbReference type="ChEBI" id="CHEBI:58349"/>
        <dbReference type="ChEBI" id="CHEBI:78487"/>
        <dbReference type="ChEBI" id="CHEBI:78488"/>
    </reaction>
    <physiologicalReaction direction="left-to-right" evidence="34">
        <dbReference type="Rhea" id="RHEA:41921"/>
    </physiologicalReaction>
</comment>
<evidence type="ECO:0000313" key="69">
    <source>
        <dbReference type="Proteomes" id="UP000807504"/>
    </source>
</evidence>
<dbReference type="InterPro" id="IPR042104">
    <property type="entry name" value="PKS_dehydratase_sf"/>
</dbReference>
<dbReference type="InterPro" id="IPR013968">
    <property type="entry name" value="PKS_KR"/>
</dbReference>
<dbReference type="InterPro" id="IPR049552">
    <property type="entry name" value="PKS_DH_N"/>
</dbReference>
<evidence type="ECO:0000256" key="54">
    <source>
        <dbReference type="ARBA" id="ARBA00048935"/>
    </source>
</evidence>
<keyword evidence="19" id="KW-0520">NAD</keyword>
<dbReference type="Pfam" id="PF23297">
    <property type="entry name" value="ACP_SdgA_C"/>
    <property type="match status" value="1"/>
</dbReference>
<comment type="catalytic activity">
    <reaction evidence="38">
        <text>tetradecanoyl-[ACP] + malonyl-[ACP] + H(+) = 3-oxohexadecanoyl-[ACP] + holo-[ACP] + CO2</text>
        <dbReference type="Rhea" id="RHEA:41900"/>
        <dbReference type="Rhea" id="RHEA-COMP:9623"/>
        <dbReference type="Rhea" id="RHEA-COMP:9648"/>
        <dbReference type="Rhea" id="RHEA-COMP:9649"/>
        <dbReference type="Rhea" id="RHEA-COMP:9685"/>
        <dbReference type="ChEBI" id="CHEBI:15378"/>
        <dbReference type="ChEBI" id="CHEBI:16526"/>
        <dbReference type="ChEBI" id="CHEBI:64479"/>
        <dbReference type="ChEBI" id="CHEBI:78449"/>
        <dbReference type="ChEBI" id="CHEBI:78477"/>
        <dbReference type="ChEBI" id="CHEBI:78478"/>
    </reaction>
    <physiologicalReaction direction="left-to-right" evidence="38">
        <dbReference type="Rhea" id="RHEA:41901"/>
    </physiologicalReaction>
</comment>
<dbReference type="EC" id="3.1.2.14" evidence="3"/>
<dbReference type="InterPro" id="IPR020841">
    <property type="entry name" value="PKS_Beta-ketoAc_synthase_dom"/>
</dbReference>
<comment type="catalytic activity">
    <reaction evidence="49">
        <text>a fatty acyl-[ACP] + malonyl-[ACP] + H(+) = a 3-oxoacyl-[ACP] + holo-[ACP] + CO2</text>
        <dbReference type="Rhea" id="RHEA:22836"/>
        <dbReference type="Rhea" id="RHEA-COMP:9623"/>
        <dbReference type="Rhea" id="RHEA-COMP:9685"/>
        <dbReference type="Rhea" id="RHEA-COMP:9916"/>
        <dbReference type="Rhea" id="RHEA-COMP:14125"/>
        <dbReference type="ChEBI" id="CHEBI:15378"/>
        <dbReference type="ChEBI" id="CHEBI:16526"/>
        <dbReference type="ChEBI" id="CHEBI:64479"/>
        <dbReference type="ChEBI" id="CHEBI:78449"/>
        <dbReference type="ChEBI" id="CHEBI:78776"/>
        <dbReference type="ChEBI" id="CHEBI:138651"/>
        <dbReference type="EC" id="2.3.1.41"/>
    </reaction>
    <physiologicalReaction direction="left-to-right" evidence="49">
        <dbReference type="Rhea" id="RHEA:22837"/>
    </physiologicalReaction>
</comment>
<comment type="catalytic activity">
    <reaction evidence="62">
        <text>(2E)-decenoyl-[ACP] + NADPH + H(+) = decanoyl-[ACP] + NADP(+)</text>
        <dbReference type="Rhea" id="RHEA:41864"/>
        <dbReference type="Rhea" id="RHEA-COMP:9639"/>
        <dbReference type="Rhea" id="RHEA-COMP:9640"/>
        <dbReference type="ChEBI" id="CHEBI:15378"/>
        <dbReference type="ChEBI" id="CHEBI:57783"/>
        <dbReference type="ChEBI" id="CHEBI:58349"/>
        <dbReference type="ChEBI" id="CHEBI:78467"/>
        <dbReference type="ChEBI" id="CHEBI:78468"/>
    </reaction>
    <physiologicalReaction direction="left-to-right" evidence="62">
        <dbReference type="Rhea" id="RHEA:41865"/>
    </physiologicalReaction>
</comment>
<dbReference type="PROSITE" id="PS00606">
    <property type="entry name" value="KS3_1"/>
    <property type="match status" value="1"/>
</dbReference>
<comment type="catalytic activity">
    <reaction evidence="63">
        <text>octanoyl-[ACP] + malonyl-[ACP] + H(+) = 3-oxodecanoyl-[ACP] + holo-[ACP] + CO2</text>
        <dbReference type="Rhea" id="RHEA:41852"/>
        <dbReference type="Rhea" id="RHEA-COMP:9623"/>
        <dbReference type="Rhea" id="RHEA-COMP:9636"/>
        <dbReference type="Rhea" id="RHEA-COMP:9637"/>
        <dbReference type="Rhea" id="RHEA-COMP:9685"/>
        <dbReference type="ChEBI" id="CHEBI:15378"/>
        <dbReference type="ChEBI" id="CHEBI:16526"/>
        <dbReference type="ChEBI" id="CHEBI:64479"/>
        <dbReference type="ChEBI" id="CHEBI:78449"/>
        <dbReference type="ChEBI" id="CHEBI:78463"/>
        <dbReference type="ChEBI" id="CHEBI:78464"/>
    </reaction>
    <physiologicalReaction direction="left-to-right" evidence="63">
        <dbReference type="Rhea" id="RHEA:41853"/>
    </physiologicalReaction>
</comment>
<comment type="catalytic activity">
    <reaction evidence="59">
        <text>3-oxohexadecanoyl-[ACP] + NADPH + H(+) = (3R)-hydroxyhexadecanoyl-[ACP] + NADP(+)</text>
        <dbReference type="Rhea" id="RHEA:41904"/>
        <dbReference type="Rhea" id="RHEA-COMP:9649"/>
        <dbReference type="Rhea" id="RHEA-COMP:9650"/>
        <dbReference type="ChEBI" id="CHEBI:15378"/>
        <dbReference type="ChEBI" id="CHEBI:57783"/>
        <dbReference type="ChEBI" id="CHEBI:58349"/>
        <dbReference type="ChEBI" id="CHEBI:78478"/>
        <dbReference type="ChEBI" id="CHEBI:78480"/>
    </reaction>
    <physiologicalReaction direction="left-to-right" evidence="59">
        <dbReference type="Rhea" id="RHEA:41905"/>
    </physiologicalReaction>
</comment>
<comment type="catalytic activity">
    <reaction evidence="35">
        <text>hexanoyl-[ACP] + malonyl-[ACP] + H(+) = 3-oxooctanoyl-[ACP] + holo-[ACP] + CO2</text>
        <dbReference type="Rhea" id="RHEA:41836"/>
        <dbReference type="Rhea" id="RHEA-COMP:9623"/>
        <dbReference type="Rhea" id="RHEA-COMP:9632"/>
        <dbReference type="Rhea" id="RHEA-COMP:9633"/>
        <dbReference type="Rhea" id="RHEA-COMP:9685"/>
        <dbReference type="ChEBI" id="CHEBI:15378"/>
        <dbReference type="ChEBI" id="CHEBI:16526"/>
        <dbReference type="ChEBI" id="CHEBI:64479"/>
        <dbReference type="ChEBI" id="CHEBI:78449"/>
        <dbReference type="ChEBI" id="CHEBI:78459"/>
        <dbReference type="ChEBI" id="CHEBI:78460"/>
    </reaction>
    <physiologicalReaction direction="left-to-right" evidence="35">
        <dbReference type="Rhea" id="RHEA:41837"/>
    </physiologicalReaction>
</comment>
<evidence type="ECO:0000256" key="51">
    <source>
        <dbReference type="ARBA" id="ARBA00048650"/>
    </source>
</evidence>
<evidence type="ECO:0000256" key="57">
    <source>
        <dbReference type="ARBA" id="ARBA00049171"/>
    </source>
</evidence>
<comment type="catalytic activity">
    <reaction evidence="39">
        <text>(2E)-butenoyl-[ACP] + NADPH + H(+) = butanoyl-[ACP] + NADP(+)</text>
        <dbReference type="Rhea" id="RHEA:41812"/>
        <dbReference type="Rhea" id="RHEA-COMP:9627"/>
        <dbReference type="Rhea" id="RHEA-COMP:9628"/>
        <dbReference type="ChEBI" id="CHEBI:15378"/>
        <dbReference type="ChEBI" id="CHEBI:57783"/>
        <dbReference type="ChEBI" id="CHEBI:58349"/>
        <dbReference type="ChEBI" id="CHEBI:78453"/>
        <dbReference type="ChEBI" id="CHEBI:78454"/>
    </reaction>
    <physiologicalReaction direction="left-to-right" evidence="39">
        <dbReference type="Rhea" id="RHEA:41813"/>
    </physiologicalReaction>
</comment>
<dbReference type="SMART" id="SM00825">
    <property type="entry name" value="PKS_KS"/>
    <property type="match status" value="1"/>
</dbReference>
<dbReference type="InterPro" id="IPR050091">
    <property type="entry name" value="PKS_NRPS_Biosynth_Enz"/>
</dbReference>
<evidence type="ECO:0000256" key="44">
    <source>
        <dbReference type="ARBA" id="ARBA00047961"/>
    </source>
</evidence>
<comment type="pathway">
    <text evidence="1">Lipid metabolism.</text>
</comment>
<evidence type="ECO:0000256" key="27">
    <source>
        <dbReference type="ARBA" id="ARBA00023394"/>
    </source>
</evidence>
<evidence type="ECO:0000256" key="9">
    <source>
        <dbReference type="ARBA" id="ARBA00022516"/>
    </source>
</evidence>
<evidence type="ECO:0000256" key="23">
    <source>
        <dbReference type="ARBA" id="ARBA00023332"/>
    </source>
</evidence>
<dbReference type="EMBL" id="JABXBU010002227">
    <property type="protein sequence ID" value="KAF8774577.1"/>
    <property type="molecule type" value="Genomic_DNA"/>
</dbReference>
<evidence type="ECO:0000256" key="50">
    <source>
        <dbReference type="ARBA" id="ARBA00048571"/>
    </source>
</evidence>
<keyword evidence="8" id="KW-0596">Phosphopantetheine</keyword>
<dbReference type="GO" id="GO:0004315">
    <property type="term" value="F:3-oxoacyl-[acyl-carrier-protein] synthase activity"/>
    <property type="evidence" value="ECO:0007669"/>
    <property type="project" value="UniProtKB-EC"/>
</dbReference>
<evidence type="ECO:0000256" key="46">
    <source>
        <dbReference type="ARBA" id="ARBA00048281"/>
    </source>
</evidence>
<dbReference type="SUPFAM" id="SSF52151">
    <property type="entry name" value="FabD/lysophospholipase-like"/>
    <property type="match status" value="1"/>
</dbReference>
<dbReference type="Gene3D" id="3.40.50.1820">
    <property type="entry name" value="alpha/beta hydrolase"/>
    <property type="match status" value="1"/>
</dbReference>
<keyword evidence="20" id="KW-0443">Lipid metabolism</keyword>
<dbReference type="Pfam" id="PF02801">
    <property type="entry name" value="Ketoacyl-synt_C"/>
    <property type="match status" value="1"/>
</dbReference>
<dbReference type="EC" id="2.3.1.41" evidence="6"/>
<comment type="catalytic activity">
    <reaction evidence="36">
        <text>a (3R)-hydroxyacyl-[ACP] + NADP(+) = a 3-oxoacyl-[ACP] + NADPH + H(+)</text>
        <dbReference type="Rhea" id="RHEA:17397"/>
        <dbReference type="Rhea" id="RHEA-COMP:9916"/>
        <dbReference type="Rhea" id="RHEA-COMP:9945"/>
        <dbReference type="ChEBI" id="CHEBI:15378"/>
        <dbReference type="ChEBI" id="CHEBI:57783"/>
        <dbReference type="ChEBI" id="CHEBI:58349"/>
        <dbReference type="ChEBI" id="CHEBI:78776"/>
        <dbReference type="ChEBI" id="CHEBI:78827"/>
        <dbReference type="EC" id="1.1.1.100"/>
    </reaction>
    <physiologicalReaction direction="right-to-left" evidence="36">
        <dbReference type="Rhea" id="RHEA:17399"/>
    </physiologicalReaction>
</comment>
<protein>
    <recommendedName>
        <fullName evidence="7">Fatty acid synthase</fullName>
        <ecNumber evidence="5">1.1.1.100</ecNumber>
        <ecNumber evidence="2">1.3.1.39</ecNumber>
        <ecNumber evidence="6">2.3.1.41</ecNumber>
        <ecNumber evidence="4">2.3.1.85</ecNumber>
        <ecNumber evidence="3">3.1.2.14</ecNumber>
    </recommendedName>
</protein>
<evidence type="ECO:0000256" key="4">
    <source>
        <dbReference type="ARBA" id="ARBA00012873"/>
    </source>
</evidence>
<dbReference type="SUPFAM" id="SSF51735">
    <property type="entry name" value="NAD(P)-binding Rossmann-fold domains"/>
    <property type="match status" value="2"/>
</dbReference>
<evidence type="ECO:0000256" key="15">
    <source>
        <dbReference type="ARBA" id="ARBA00022857"/>
    </source>
</evidence>
<dbReference type="Pfam" id="PF21089">
    <property type="entry name" value="PKS_DH_N"/>
    <property type="match status" value="1"/>
</dbReference>
<dbReference type="InterPro" id="IPR036291">
    <property type="entry name" value="NAD(P)-bd_dom_sf"/>
</dbReference>
<dbReference type="CDD" id="cd00833">
    <property type="entry name" value="PKS"/>
    <property type="match status" value="1"/>
</dbReference>
<feature type="active site" description="Proton acceptor; for dehydratase activity" evidence="64">
    <location>
        <position position="840"/>
    </location>
</feature>
<comment type="catalytic activity">
    <reaction evidence="44">
        <text>acetyl-[ACP] + malonyl-[ACP] + H(+) = 3-oxobutanoyl-[ACP] + holo-[ACP] + CO2</text>
        <dbReference type="Rhea" id="RHEA:41800"/>
        <dbReference type="Rhea" id="RHEA-COMP:9621"/>
        <dbReference type="Rhea" id="RHEA-COMP:9623"/>
        <dbReference type="Rhea" id="RHEA-COMP:9625"/>
        <dbReference type="Rhea" id="RHEA-COMP:9685"/>
        <dbReference type="ChEBI" id="CHEBI:15378"/>
        <dbReference type="ChEBI" id="CHEBI:16526"/>
        <dbReference type="ChEBI" id="CHEBI:64479"/>
        <dbReference type="ChEBI" id="CHEBI:78446"/>
        <dbReference type="ChEBI" id="CHEBI:78449"/>
        <dbReference type="ChEBI" id="CHEBI:78450"/>
    </reaction>
    <physiologicalReaction direction="left-to-right" evidence="44">
        <dbReference type="Rhea" id="RHEA:41801"/>
    </physiologicalReaction>
</comment>
<dbReference type="InterPro" id="IPR014030">
    <property type="entry name" value="Ketoacyl_synth_N"/>
</dbReference>
<comment type="catalytic activity">
    <reaction evidence="33">
        <text>acetyl-CoA + n malonyl-CoA + 2n NADPH + 2n H(+) = a long-chain fatty acid + (n+1) CoA + n CO2 + 2n NADP(+).</text>
        <dbReference type="EC" id="2.3.1.85"/>
    </reaction>
</comment>
<comment type="catalytic activity">
    <reaction evidence="41">
        <text>(2E)-hexadecenoyl-[ACP] + NADPH + H(+) = hexadecanoyl-[ACP] + NADP(+)</text>
        <dbReference type="Rhea" id="RHEA:41912"/>
        <dbReference type="Rhea" id="RHEA-COMP:9651"/>
        <dbReference type="Rhea" id="RHEA-COMP:9652"/>
        <dbReference type="ChEBI" id="CHEBI:15378"/>
        <dbReference type="ChEBI" id="CHEBI:57783"/>
        <dbReference type="ChEBI" id="CHEBI:58349"/>
        <dbReference type="ChEBI" id="CHEBI:78481"/>
        <dbReference type="ChEBI" id="CHEBI:78483"/>
    </reaction>
    <physiologicalReaction direction="left-to-right" evidence="41">
        <dbReference type="Rhea" id="RHEA:41913"/>
    </physiologicalReaction>
</comment>
<comment type="function">
    <text evidence="32">Fatty acid synthetase is a multifunctional enzyme that catalyzes the de novo biosynthesis of long-chain saturated fatty acids starting from acetyl-CoA and malonyl-CoA in the presence of NADPH. This multifunctional protein contains 7 catalytic activities and a site for the binding of the prosthetic group 4'-phosphopantetheine of the acyl carrier protein ([ACP]) domain.</text>
</comment>
<comment type="catalytic activity">
    <reaction evidence="29">
        <text>(3R)-hydroxyoctadecanoyl-[ACP] = (2E)-octadecenoyl-[ACP] + H2O</text>
        <dbReference type="Rhea" id="RHEA:41924"/>
        <dbReference type="Rhea" id="RHEA-COMP:9654"/>
        <dbReference type="Rhea" id="RHEA-COMP:9655"/>
        <dbReference type="ChEBI" id="CHEBI:15377"/>
        <dbReference type="ChEBI" id="CHEBI:78488"/>
        <dbReference type="ChEBI" id="CHEBI:78489"/>
    </reaction>
    <physiologicalReaction direction="left-to-right" evidence="29">
        <dbReference type="Rhea" id="RHEA:41925"/>
    </physiologicalReaction>
</comment>
<evidence type="ECO:0000259" key="67">
    <source>
        <dbReference type="PROSITE" id="PS52019"/>
    </source>
</evidence>
<dbReference type="CDD" id="cd05195">
    <property type="entry name" value="enoyl_red"/>
    <property type="match status" value="1"/>
</dbReference>
<gene>
    <name evidence="68" type="ORF">HNY73_017110</name>
</gene>
<keyword evidence="14" id="KW-0276">Fatty acid metabolism</keyword>
<evidence type="ECO:0000256" key="53">
    <source>
        <dbReference type="ARBA" id="ARBA00048704"/>
    </source>
</evidence>
<feature type="domain" description="PKS/mFAS DH" evidence="67">
    <location>
        <begin position="807"/>
        <end position="1067"/>
    </location>
</feature>
<evidence type="ECO:0000256" key="19">
    <source>
        <dbReference type="ARBA" id="ARBA00023027"/>
    </source>
</evidence>
<dbReference type="GO" id="GO:0019171">
    <property type="term" value="F:(3R)-hydroxyacyl-[acyl-carrier-protein] dehydratase activity"/>
    <property type="evidence" value="ECO:0007669"/>
    <property type="project" value="UniProtKB-EC"/>
</dbReference>
<comment type="catalytic activity">
    <reaction evidence="61">
        <text>butanoyl-[ACP] + malonyl-[ACP] + H(+) = 3-oxohexanoyl-[ACP] + holo-[ACP] + CO2</text>
        <dbReference type="Rhea" id="RHEA:41820"/>
        <dbReference type="Rhea" id="RHEA-COMP:9623"/>
        <dbReference type="Rhea" id="RHEA-COMP:9628"/>
        <dbReference type="Rhea" id="RHEA-COMP:9629"/>
        <dbReference type="Rhea" id="RHEA-COMP:9685"/>
        <dbReference type="ChEBI" id="CHEBI:15378"/>
        <dbReference type="ChEBI" id="CHEBI:16526"/>
        <dbReference type="ChEBI" id="CHEBI:64479"/>
        <dbReference type="ChEBI" id="CHEBI:78449"/>
        <dbReference type="ChEBI" id="CHEBI:78454"/>
        <dbReference type="ChEBI" id="CHEBI:78456"/>
    </reaction>
    <physiologicalReaction direction="left-to-right" evidence="61">
        <dbReference type="Rhea" id="RHEA:41821"/>
    </physiologicalReaction>
</comment>
<comment type="catalytic activity">
    <reaction evidence="51">
        <text>a 2,3-saturated acyl-[ACP] + NADP(+) = a (2E)-enoyl-[ACP] + NADPH + H(+)</text>
        <dbReference type="Rhea" id="RHEA:22564"/>
        <dbReference type="Rhea" id="RHEA-COMP:9925"/>
        <dbReference type="Rhea" id="RHEA-COMP:9926"/>
        <dbReference type="ChEBI" id="CHEBI:15378"/>
        <dbReference type="ChEBI" id="CHEBI:57783"/>
        <dbReference type="ChEBI" id="CHEBI:58349"/>
        <dbReference type="ChEBI" id="CHEBI:78784"/>
        <dbReference type="ChEBI" id="CHEBI:78785"/>
        <dbReference type="EC" id="1.3.1.39"/>
    </reaction>
    <physiologicalReaction direction="right-to-left" evidence="51">
        <dbReference type="Rhea" id="RHEA:22566"/>
    </physiologicalReaction>
</comment>
<keyword evidence="16" id="KW-0663">Pyridoxal phosphate</keyword>
<evidence type="ECO:0000256" key="28">
    <source>
        <dbReference type="ARBA" id="ARBA00023398"/>
    </source>
</evidence>
<comment type="catalytic activity">
    <reaction evidence="37">
        <text>3-oxodecanoyl-[ACP] + NADPH + H(+) = (3R)-hydroxydecanoyl-[ACP] + NADP(+)</text>
        <dbReference type="Rhea" id="RHEA:41856"/>
        <dbReference type="Rhea" id="RHEA-COMP:9637"/>
        <dbReference type="Rhea" id="RHEA-COMP:9638"/>
        <dbReference type="ChEBI" id="CHEBI:15378"/>
        <dbReference type="ChEBI" id="CHEBI:57783"/>
        <dbReference type="ChEBI" id="CHEBI:58349"/>
        <dbReference type="ChEBI" id="CHEBI:78464"/>
        <dbReference type="ChEBI" id="CHEBI:78466"/>
    </reaction>
    <physiologicalReaction direction="left-to-right" evidence="37">
        <dbReference type="Rhea" id="RHEA:41857"/>
    </physiologicalReaction>
</comment>
<comment type="catalytic activity">
    <reaction evidence="57">
        <text>(2E)-tetradecenoyl-[ACP] + NADPH + H(+) = tetradecanoyl-[ACP] + NADP(+)</text>
        <dbReference type="Rhea" id="RHEA:41896"/>
        <dbReference type="Rhea" id="RHEA-COMP:9647"/>
        <dbReference type="Rhea" id="RHEA-COMP:9648"/>
        <dbReference type="ChEBI" id="CHEBI:15378"/>
        <dbReference type="ChEBI" id="CHEBI:57783"/>
        <dbReference type="ChEBI" id="CHEBI:58349"/>
        <dbReference type="ChEBI" id="CHEBI:78475"/>
        <dbReference type="ChEBI" id="CHEBI:78477"/>
    </reaction>
    <physiologicalReaction direction="left-to-right" evidence="57">
        <dbReference type="Rhea" id="RHEA:41897"/>
    </physiologicalReaction>
</comment>
<evidence type="ECO:0000256" key="56">
    <source>
        <dbReference type="ARBA" id="ARBA00049109"/>
    </source>
</evidence>
<comment type="catalytic activity">
    <reaction evidence="28">
        <text>(3R)-hydroxytetradecanoyl-[ACP] = (2E)-tetradecenoyl-[ACP] + H2O</text>
        <dbReference type="Rhea" id="RHEA:41892"/>
        <dbReference type="Rhea" id="RHEA-COMP:9646"/>
        <dbReference type="Rhea" id="RHEA-COMP:9647"/>
        <dbReference type="ChEBI" id="CHEBI:15377"/>
        <dbReference type="ChEBI" id="CHEBI:78474"/>
        <dbReference type="ChEBI" id="CHEBI:78475"/>
    </reaction>
    <physiologicalReaction direction="left-to-right" evidence="28">
        <dbReference type="Rhea" id="RHEA:41893"/>
    </physiologicalReaction>
</comment>
<feature type="active site" description="Proton donor; for dehydratase activity" evidence="64">
    <location>
        <position position="988"/>
    </location>
</feature>
<sequence>MEGGRKFPDGARGVPYSSCALLKRLDQFDAEFFQLSHTLAHRLDPASRVHMEVTYEAIADAGIDACDLRGQRIGIFNATTADECHKIYDLEEQYLTLTSMRSMNPNRTTYAMGFTGPSIVIDTACSSTGAALWAAEQSIKSGCIEAAVVSGCQLNLSPDTIYGYLELGIQSPTGTSRPYDANGDGIVRAEAICAVFLQKAKTARRAYASVKATRFYSAGYVPEGIAVPSKSMQIEIMVDALKDAKVHPDEIQYVEGHATGTRVGDPIEANAMDCVFSTKTRKKPLLLGSVKSNIGHTEACAGLSSMIKSILAFETGLIPPNINYDSPNPSSPALLEGRVAIVTEPTPLTADYIPVNSLGFGGTLLQVVLKKNPRTYNGTKPASLGIPRMVLFPATTEEAITTVFDYVKNNPNLPEEFFALLSKLSFTDPFYKPFRGYAVYQKGKDPVTHIKHVAQGKRQVWFIMTGMGCQWPGMGLELMKIDVFARSINKSAEILKPYGIDLFEILRPDRNYFHTDRKITASFVAILSIQIALVDVLRYLGVEPDGIIGHSAGELGASYADGSCTHEQSLVASYFRGYAVESANLPEAGMAAVGMSFSEAEKMSPKDIFASCDNAEDSVTISGLKEPLAKFVEKLQQENYFVRMVNSHGYGFHSKFIQDAVPLMKPSLQKLIPNPKPRTERWISTSFPESQWNTPECKMCGPDYFCNNMVSSVRFTHALTKIPSDAIVIEIGPHYLLQSILKRAIGPKASYHGLMKRNDENNVLFFMESLGKLYQEGVNPKIERLYPPVKFPVPRGTPVISDLIKWNHTQSFVVPRYSQRGSQYSKEFKLDKDDAYLMDHGVDGRKLFPGTGYVYLAWDALATKLQKDLNELPVVIENFRIERATITSGQSTVKFFVNILDSSGNFEIIEGKSLVASGKIYECKKMTFLEGPPEYTSNDTSVSARDIYDELKRCSFEFGPAFQNLVEYDPDGTSGVVQWQGKWIPFLDVVLLFFSLKKYLKGLLLPTEFKTLKIDPNILREYVRKSASINKEDSTTTYNIPCRYNPKTKLVRSIGIEASHLNNEPVAIRGKAENPILEEYRFIPYVSNYTPSGSTSLPFSQYFNTCNELMNKIGKALKKNTKRYQFQLEGQTDFRLGETESSDNKNLAKILETISNDPESLKNKRKEYLANYIHTAGNDILNNALVNEDTLKIMLAIISENTYRKLSVVEVNRDFPVVLVPATDTVKKYAHLKFKKSVLIAPKSVVIDQEVLEESGIQQASSEDILKDLEREKSQDVAISSFTCGPLSELKNLLGTLTSIIKSNGFILLFFKEKANRAEQLLSSICGEELQVHSQAELESVLQSANLLILSKISDPFGGAVYLLRAPYLETPQKVLQITDSNYKWVEKVKKELYEKNAGRLWLVSEDGPVSGILGMVNCLKQEPSGERIRCVFISRKKQENNFPSFSLEHPFFQNLITKNMVMNVWKDGTWGSYRHILIKEKKQQRPMEHSYVNCRKYGDLSSFEWIESSVKYAPRENKKLVHIYYSTVNFKDVMLATGKLSIGTTPHQHRGNSVLGFEFSGREEGTGKRICGFAPARAMATSILAEPHHCLEVPENWTLEEAATVPVVYATCYYALITRAKLQPGESILIHSGSGGIGMAAITIALSMNCEVFTTVGNDEKRAYLKKKFPQIKEENIGCSRNVSFEPMILSRTNGRGVDVILNSLADDKFQANFRCIARNGRIVEIGKYDLALNRPIHSKVFLENVSFHAVFLDQVFDDEGKGVICDIMDMVRDGIKTGVVQTLDRTVFGRNAIEEAFRYMAKGVHIGKVLLKIRDEEPQKSAIPKSLILPAVPETQFFFNKVYIVIGGLGGFGIELTKWAMERGARNIILTSRYGARTPYHHYCLKRLKNEGLNIRVSTLNVAKRDEAEKLLQEAMCIGPIGGIFNSAVILKDAFMDAQTPEDYQEVCGPKSDATKFLDELTRKLCPDIDYFVCFSSISGGRGNAGQTNYAYANSVMERVCEERKKDGLHGLAIQWGIIGDVGVVHRHMGEDAMIAGVMAQSLRSCLQTLDIFCQQDCPVVTSYVAAEQSRKTVQVNAIQQILKILGVEDVSQINVTRSLGEIGIDSMVGVEIKQMIESYSDVAVSMQEIQEMKFDDIKAIFEKADSEKTTMKAPALMATTNIKLPPSLVHKDPLVVLNEQSSGEHVFIVHIKDTDVMSFQPLAKALNRPVYALVWTKDLPSGDMESLAQWYIKSIENITKGPYHLMGVSDGACLAFEMALQSERSQRKLKSLTLITGSEHLMNTLSVDSTEKTQSEASAVCGFIEQFTSSDLSRLQEELQKDLHLDQRIRTVFNYLTNSSSQMVNKNEVSEAIANYLLKHRLLESSYRVENFPGTFIFWKIPLSFYQTMYLSSKRYLHSSLPEKSLSTEYFHPVSCPQRKVSND</sequence>
<evidence type="ECO:0000256" key="32">
    <source>
        <dbReference type="ARBA" id="ARBA00023442"/>
    </source>
</evidence>
<evidence type="ECO:0000256" key="61">
    <source>
        <dbReference type="ARBA" id="ARBA00049449"/>
    </source>
</evidence>
<comment type="caution">
    <text evidence="68">The sequence shown here is derived from an EMBL/GenBank/DDBJ whole genome shotgun (WGS) entry which is preliminary data.</text>
</comment>
<evidence type="ECO:0000256" key="47">
    <source>
        <dbReference type="ARBA" id="ARBA00048289"/>
    </source>
</evidence>
<dbReference type="EC" id="1.1.1.100" evidence="5"/>
<keyword evidence="17" id="KW-0007">Acetylation</keyword>
<name>A0A8T0EKZ7_ARGBR</name>
<evidence type="ECO:0000256" key="31">
    <source>
        <dbReference type="ARBA" id="ARBA00023402"/>
    </source>
</evidence>
<dbReference type="GO" id="GO:0016297">
    <property type="term" value="F:fatty acyl-[ACP] hydrolase activity"/>
    <property type="evidence" value="ECO:0007669"/>
    <property type="project" value="UniProtKB-EC"/>
</dbReference>
<dbReference type="Proteomes" id="UP000807504">
    <property type="component" value="Unassembled WGS sequence"/>
</dbReference>
<comment type="catalytic activity">
    <reaction evidence="26">
        <text>(3R)-hydroxydecanoyl-[ACP] = (2E)-decenoyl-[ACP] + H2O</text>
        <dbReference type="Rhea" id="RHEA:41860"/>
        <dbReference type="Rhea" id="RHEA-COMP:9638"/>
        <dbReference type="Rhea" id="RHEA-COMP:9639"/>
        <dbReference type="ChEBI" id="CHEBI:15377"/>
        <dbReference type="ChEBI" id="CHEBI:78466"/>
        <dbReference type="ChEBI" id="CHEBI:78467"/>
    </reaction>
    <physiologicalReaction direction="left-to-right" evidence="26">
        <dbReference type="Rhea" id="RHEA:41861"/>
    </physiologicalReaction>
</comment>
<dbReference type="InterPro" id="IPR032821">
    <property type="entry name" value="PKS_assoc"/>
</dbReference>
<dbReference type="Pfam" id="PF08659">
    <property type="entry name" value="KR"/>
    <property type="match status" value="1"/>
</dbReference>
<dbReference type="SUPFAM" id="SSF47336">
    <property type="entry name" value="ACP-like"/>
    <property type="match status" value="1"/>
</dbReference>
<dbReference type="Pfam" id="PF00975">
    <property type="entry name" value="Thioesterase"/>
    <property type="match status" value="1"/>
</dbReference>
<dbReference type="InterPro" id="IPR011032">
    <property type="entry name" value="GroES-like_sf"/>
</dbReference>
<evidence type="ECO:0000256" key="29">
    <source>
        <dbReference type="ARBA" id="ARBA00023399"/>
    </source>
</evidence>
<evidence type="ECO:0000256" key="40">
    <source>
        <dbReference type="ARBA" id="ARBA00047578"/>
    </source>
</evidence>
<evidence type="ECO:0000256" key="16">
    <source>
        <dbReference type="ARBA" id="ARBA00022898"/>
    </source>
</evidence>
<evidence type="ECO:0000256" key="25">
    <source>
        <dbReference type="ARBA" id="ARBA00023373"/>
    </source>
</evidence>
<evidence type="ECO:0000256" key="38">
    <source>
        <dbReference type="ARBA" id="ARBA00047451"/>
    </source>
</evidence>
<dbReference type="GO" id="GO:0004313">
    <property type="term" value="F:[acyl-carrier-protein] S-acetyltransferase activity"/>
    <property type="evidence" value="ECO:0007669"/>
    <property type="project" value="UniProtKB-EC"/>
</dbReference>
<evidence type="ECO:0000256" key="14">
    <source>
        <dbReference type="ARBA" id="ARBA00022832"/>
    </source>
</evidence>
<dbReference type="SUPFAM" id="SSF50129">
    <property type="entry name" value="GroES-like"/>
    <property type="match status" value="1"/>
</dbReference>
<dbReference type="Gene3D" id="3.10.129.110">
    <property type="entry name" value="Polyketide synthase dehydratase"/>
    <property type="match status" value="1"/>
</dbReference>
<dbReference type="InterPro" id="IPR014031">
    <property type="entry name" value="Ketoacyl_synth_C"/>
</dbReference>
<keyword evidence="10" id="KW-0597">Phosphoprotein</keyword>
<feature type="region of interest" description="C-terminal hotdog fold" evidence="64">
    <location>
        <begin position="939"/>
        <end position="1067"/>
    </location>
</feature>
<dbReference type="Gene3D" id="3.90.180.10">
    <property type="entry name" value="Medium-chain alcohol dehydrogenases, catalytic domain"/>
    <property type="match status" value="1"/>
</dbReference>
<dbReference type="PROSITE" id="PS52004">
    <property type="entry name" value="KS3_2"/>
    <property type="match status" value="1"/>
</dbReference>
<keyword evidence="18" id="KW-0560">Oxidoreductase</keyword>
<dbReference type="FunFam" id="3.40.50.720:FF:000209">
    <property type="entry name" value="Polyketide synthase Pks12"/>
    <property type="match status" value="1"/>
</dbReference>
<evidence type="ECO:0000256" key="6">
    <source>
        <dbReference type="ARBA" id="ARBA00013191"/>
    </source>
</evidence>
<feature type="domain" description="Carrier" evidence="65">
    <location>
        <begin position="2071"/>
        <end position="2151"/>
    </location>
</feature>
<comment type="catalytic activity">
    <reaction evidence="60">
        <text>3-oxooctanoyl-[ACP] + NADPH + H(+) = (3R)-hydroxyoctanoyl-[ACP] + NADP(+)</text>
        <dbReference type="Rhea" id="RHEA:41840"/>
        <dbReference type="Rhea" id="RHEA-COMP:9633"/>
        <dbReference type="Rhea" id="RHEA-COMP:9634"/>
        <dbReference type="ChEBI" id="CHEBI:15378"/>
        <dbReference type="ChEBI" id="CHEBI:57783"/>
        <dbReference type="ChEBI" id="CHEBI:58349"/>
        <dbReference type="ChEBI" id="CHEBI:78460"/>
        <dbReference type="ChEBI" id="CHEBI:78461"/>
    </reaction>
    <physiologicalReaction direction="left-to-right" evidence="60">
        <dbReference type="Rhea" id="RHEA:41841"/>
    </physiologicalReaction>
</comment>
<evidence type="ECO:0000256" key="49">
    <source>
        <dbReference type="ARBA" id="ARBA00048506"/>
    </source>
</evidence>
<comment type="catalytic activity">
    <reaction evidence="53">
        <text>hexadecanoyl-[ACP] + H2O = hexadecanoate + holo-[ACP] + H(+)</text>
        <dbReference type="Rhea" id="RHEA:41932"/>
        <dbReference type="Rhea" id="RHEA-COMP:9652"/>
        <dbReference type="Rhea" id="RHEA-COMP:9685"/>
        <dbReference type="ChEBI" id="CHEBI:7896"/>
        <dbReference type="ChEBI" id="CHEBI:15377"/>
        <dbReference type="ChEBI" id="CHEBI:15378"/>
        <dbReference type="ChEBI" id="CHEBI:64479"/>
        <dbReference type="ChEBI" id="CHEBI:78483"/>
        <dbReference type="EC" id="3.1.2.14"/>
    </reaction>
    <physiologicalReaction direction="left-to-right" evidence="53">
        <dbReference type="Rhea" id="RHEA:41933"/>
    </physiologicalReaction>
</comment>
<evidence type="ECO:0000256" key="60">
    <source>
        <dbReference type="ARBA" id="ARBA00049422"/>
    </source>
</evidence>
<dbReference type="InterPro" id="IPR020843">
    <property type="entry name" value="ER"/>
</dbReference>
<evidence type="ECO:0000256" key="10">
    <source>
        <dbReference type="ARBA" id="ARBA00022553"/>
    </source>
</evidence>
<dbReference type="Pfam" id="PF16197">
    <property type="entry name" value="KAsynt_C_assoc"/>
    <property type="match status" value="1"/>
</dbReference>
<comment type="catalytic activity">
    <reaction evidence="30">
        <text>(3R)-hydroxyhexadecanoyl-[ACP] = (2E)-hexadecenoyl-[ACP] + H2O</text>
        <dbReference type="Rhea" id="RHEA:41908"/>
        <dbReference type="Rhea" id="RHEA-COMP:9650"/>
        <dbReference type="Rhea" id="RHEA-COMP:9651"/>
        <dbReference type="ChEBI" id="CHEBI:15377"/>
        <dbReference type="ChEBI" id="CHEBI:78480"/>
        <dbReference type="ChEBI" id="CHEBI:78481"/>
    </reaction>
    <physiologicalReaction direction="left-to-right" evidence="30">
        <dbReference type="Rhea" id="RHEA:41909"/>
    </physiologicalReaction>
</comment>
<comment type="catalytic activity">
    <reaction evidence="31">
        <text>(3R)-hydroxybutanoyl-[ACP] = (2E)-butenoyl-[ACP] + H2O</text>
        <dbReference type="Rhea" id="RHEA:41808"/>
        <dbReference type="Rhea" id="RHEA-COMP:9626"/>
        <dbReference type="Rhea" id="RHEA-COMP:9627"/>
        <dbReference type="ChEBI" id="CHEBI:15377"/>
        <dbReference type="ChEBI" id="CHEBI:78451"/>
        <dbReference type="ChEBI" id="CHEBI:78453"/>
    </reaction>
    <physiologicalReaction direction="left-to-right" evidence="31">
        <dbReference type="Rhea" id="RHEA:41809"/>
    </physiologicalReaction>
</comment>
<evidence type="ECO:0000256" key="22">
    <source>
        <dbReference type="ARBA" id="ARBA00023268"/>
    </source>
</evidence>
<dbReference type="InterPro" id="IPR049900">
    <property type="entry name" value="PKS_mFAS_DH"/>
</dbReference>
<dbReference type="InterPro" id="IPR049391">
    <property type="entry name" value="FAS_pseudo-KR"/>
</dbReference>
<evidence type="ECO:0000256" key="64">
    <source>
        <dbReference type="PROSITE-ProRule" id="PRU01363"/>
    </source>
</evidence>
<comment type="catalytic activity">
    <reaction evidence="24">
        <text>(3R)-hydroxydodecanoyl-[ACP] = (2E)-dodecenoyl-[ACP] + H2O</text>
        <dbReference type="Rhea" id="RHEA:41876"/>
        <dbReference type="Rhea" id="RHEA-COMP:9642"/>
        <dbReference type="Rhea" id="RHEA-COMP:9643"/>
        <dbReference type="ChEBI" id="CHEBI:15377"/>
        <dbReference type="ChEBI" id="CHEBI:78470"/>
        <dbReference type="ChEBI" id="CHEBI:78472"/>
    </reaction>
    <physiologicalReaction direction="left-to-right" evidence="24">
        <dbReference type="Rhea" id="RHEA:41877"/>
    </physiologicalReaction>
</comment>